<proteinExistence type="predicted"/>
<keyword evidence="2" id="KW-1185">Reference proteome</keyword>
<evidence type="ECO:0000313" key="2">
    <source>
        <dbReference type="Proteomes" id="UP001236014"/>
    </source>
</evidence>
<dbReference type="Proteomes" id="UP001236014">
    <property type="component" value="Chromosome"/>
</dbReference>
<dbReference type="EMBL" id="CP127294">
    <property type="protein sequence ID" value="WIX74910.1"/>
    <property type="molecule type" value="Genomic_DNA"/>
</dbReference>
<name>A0A9Y2I9A8_9PSEU</name>
<dbReference type="RefSeq" id="WP_285965687.1">
    <property type="nucleotide sequence ID" value="NZ_CP127294.1"/>
</dbReference>
<dbReference type="InterPro" id="IPR029058">
    <property type="entry name" value="AB_hydrolase_fold"/>
</dbReference>
<sequence length="66" mass="7065">METLRDEAVPPAAQRAMRRAVGCKVVVAIDSDHSPQLSRPWELADVLERLAGLVPGATSAVRTAEV</sequence>
<organism evidence="1 2">
    <name type="scientific">Amycolatopsis carbonis</name>
    <dbReference type="NCBI Taxonomy" id="715471"/>
    <lineage>
        <taxon>Bacteria</taxon>
        <taxon>Bacillati</taxon>
        <taxon>Actinomycetota</taxon>
        <taxon>Actinomycetes</taxon>
        <taxon>Pseudonocardiales</taxon>
        <taxon>Pseudonocardiaceae</taxon>
        <taxon>Amycolatopsis</taxon>
    </lineage>
</organism>
<dbReference type="AlphaFoldDB" id="A0A9Y2I9A8"/>
<evidence type="ECO:0008006" key="3">
    <source>
        <dbReference type="Google" id="ProtNLM"/>
    </source>
</evidence>
<protein>
    <recommendedName>
        <fullName evidence="3">Alpha/beta hydrolase</fullName>
    </recommendedName>
</protein>
<reference evidence="1 2" key="1">
    <citation type="submission" date="2023-06" db="EMBL/GenBank/DDBJ databases">
        <authorList>
            <person name="Oyuntsetseg B."/>
            <person name="Kim S.B."/>
        </authorList>
    </citation>
    <scope>NUCLEOTIDE SEQUENCE [LARGE SCALE GENOMIC DNA]</scope>
    <source>
        <strain evidence="1 2">2-15</strain>
    </source>
</reference>
<gene>
    <name evidence="1" type="ORF">QRX50_25400</name>
</gene>
<dbReference type="Gene3D" id="3.40.50.1820">
    <property type="entry name" value="alpha/beta hydrolase"/>
    <property type="match status" value="1"/>
</dbReference>
<accession>A0A9Y2I9A8</accession>
<evidence type="ECO:0000313" key="1">
    <source>
        <dbReference type="EMBL" id="WIX74910.1"/>
    </source>
</evidence>
<dbReference type="KEGG" id="acab:QRX50_25400"/>